<comment type="similarity">
    <text evidence="1">In the C-terminal section; belongs to the transposase 35 family.</text>
</comment>
<dbReference type="InterPro" id="IPR010095">
    <property type="entry name" value="Cas12f1-like_TNB"/>
</dbReference>
<dbReference type="GO" id="GO:0006310">
    <property type="term" value="P:DNA recombination"/>
    <property type="evidence" value="ECO:0007669"/>
    <property type="project" value="UniProtKB-KW"/>
</dbReference>
<sequence>MPASLDVPDVNKITGCDLGLTHFLIRSDGRKLANSCYLIRASNNLRRKQKALSRKRKGSKNRDKLRLIVANCHEKVTNARADFQHKLSRQLIDENQVVIVETLKASNMLKNRRLARHIADAGWNRFVTKLEYKAKAVACEVGSLAR</sequence>
<evidence type="ECO:0000313" key="7">
    <source>
        <dbReference type="Proteomes" id="UP000221980"/>
    </source>
</evidence>
<proteinExistence type="inferred from homology"/>
<keyword evidence="7" id="KW-1185">Reference proteome</keyword>
<gene>
    <name evidence="6" type="ORF">Xmir_02450</name>
</gene>
<feature type="domain" description="Probable transposase IS891/IS1136/IS1341" evidence="5">
    <location>
        <begin position="6"/>
        <end position="111"/>
    </location>
</feature>
<dbReference type="GO" id="GO:0003677">
    <property type="term" value="F:DNA binding"/>
    <property type="evidence" value="ECO:0007669"/>
    <property type="project" value="UniProtKB-KW"/>
</dbReference>
<dbReference type="NCBIfam" id="NF040570">
    <property type="entry name" value="guided_TnpB"/>
    <property type="match status" value="1"/>
</dbReference>
<evidence type="ECO:0000313" key="6">
    <source>
        <dbReference type="EMBL" id="PHM48373.1"/>
    </source>
</evidence>
<accession>A0A2D0JQ32</accession>
<keyword evidence="3" id="KW-0238">DNA-binding</keyword>
<keyword evidence="2" id="KW-0815">Transposition</keyword>
<reference evidence="6 7" key="1">
    <citation type="journal article" date="2017" name="Nat. Microbiol.">
        <title>Natural product diversity associated with the nematode symbionts Photorhabdus and Xenorhabdus.</title>
        <authorList>
            <person name="Tobias N.J."/>
            <person name="Wolff H."/>
            <person name="Djahanschiri B."/>
            <person name="Grundmann F."/>
            <person name="Kronenwerth M."/>
            <person name="Shi Y.M."/>
            <person name="Simonyi S."/>
            <person name="Grun P."/>
            <person name="Shapiro-Ilan D."/>
            <person name="Pidot S.J."/>
            <person name="Stinear T.P."/>
            <person name="Ebersberger I."/>
            <person name="Bode H.B."/>
        </authorList>
    </citation>
    <scope>NUCLEOTIDE SEQUENCE [LARGE SCALE GENOMIC DNA]</scope>
    <source>
        <strain evidence="6 7">DSM 17902</strain>
    </source>
</reference>
<dbReference type="AlphaFoldDB" id="A0A2D0JQ32"/>
<dbReference type="GO" id="GO:0032196">
    <property type="term" value="P:transposition"/>
    <property type="evidence" value="ECO:0007669"/>
    <property type="project" value="UniProtKB-KW"/>
</dbReference>
<dbReference type="Proteomes" id="UP000221980">
    <property type="component" value="Unassembled WGS sequence"/>
</dbReference>
<dbReference type="Pfam" id="PF01385">
    <property type="entry name" value="OrfB_IS605"/>
    <property type="match status" value="1"/>
</dbReference>
<evidence type="ECO:0000256" key="2">
    <source>
        <dbReference type="ARBA" id="ARBA00022578"/>
    </source>
</evidence>
<evidence type="ECO:0000259" key="5">
    <source>
        <dbReference type="Pfam" id="PF01385"/>
    </source>
</evidence>
<dbReference type="NCBIfam" id="TIGR01766">
    <property type="entry name" value="IS200/IS605 family accessory protein TnpB-like domain"/>
    <property type="match status" value="1"/>
</dbReference>
<evidence type="ECO:0000256" key="3">
    <source>
        <dbReference type="ARBA" id="ARBA00023125"/>
    </source>
</evidence>
<dbReference type="EMBL" id="NITZ01000011">
    <property type="protein sequence ID" value="PHM48373.1"/>
    <property type="molecule type" value="Genomic_DNA"/>
</dbReference>
<dbReference type="InterPro" id="IPR001959">
    <property type="entry name" value="Transposase"/>
</dbReference>
<keyword evidence="4" id="KW-0233">DNA recombination</keyword>
<evidence type="ECO:0000256" key="1">
    <source>
        <dbReference type="ARBA" id="ARBA00008761"/>
    </source>
</evidence>
<evidence type="ECO:0000256" key="4">
    <source>
        <dbReference type="ARBA" id="ARBA00023172"/>
    </source>
</evidence>
<comment type="caution">
    <text evidence="6">The sequence shown here is derived from an EMBL/GenBank/DDBJ whole genome shotgun (WGS) entry which is preliminary data.</text>
</comment>
<name>A0A2D0JQ32_9GAMM</name>
<organism evidence="6 7">
    <name type="scientific">Xenorhabdus miraniensis</name>
    <dbReference type="NCBI Taxonomy" id="351674"/>
    <lineage>
        <taxon>Bacteria</taxon>
        <taxon>Pseudomonadati</taxon>
        <taxon>Pseudomonadota</taxon>
        <taxon>Gammaproteobacteria</taxon>
        <taxon>Enterobacterales</taxon>
        <taxon>Morganellaceae</taxon>
        <taxon>Xenorhabdus</taxon>
    </lineage>
</organism>
<protein>
    <submittedName>
        <fullName evidence="6">Transposase</fullName>
    </submittedName>
</protein>